<accession>A0ABY8CM15</accession>
<gene>
    <name evidence="1" type="ORF">PFJ87_09g00840</name>
</gene>
<organism evidence="1 2">
    <name type="scientific">Encephalitozoon hellem</name>
    <name type="common">Microsporidian parasite</name>
    <dbReference type="NCBI Taxonomy" id="27973"/>
    <lineage>
        <taxon>Eukaryota</taxon>
        <taxon>Fungi</taxon>
        <taxon>Fungi incertae sedis</taxon>
        <taxon>Microsporidia</taxon>
        <taxon>Unikaryonidae</taxon>
        <taxon>Encephalitozoon</taxon>
    </lineage>
</organism>
<reference evidence="1 2" key="1">
    <citation type="submission" date="2023-02" db="EMBL/GenBank/DDBJ databases">
        <title>Encephalitozoon hellem ATCC 50451 complete genome.</title>
        <authorList>
            <person name="Mascarenhas dos Santos A.C."/>
            <person name="Julian A.T."/>
            <person name="Pombert J.-F."/>
        </authorList>
    </citation>
    <scope>NUCLEOTIDE SEQUENCE [LARGE SCALE GENOMIC DNA]</scope>
    <source>
        <strain evidence="1 2">ATCC 50451</strain>
    </source>
</reference>
<evidence type="ECO:0008006" key="3">
    <source>
        <dbReference type="Google" id="ProtNLM"/>
    </source>
</evidence>
<keyword evidence="2" id="KW-1185">Reference proteome</keyword>
<dbReference type="Proteomes" id="UP001217963">
    <property type="component" value="Chromosome IX"/>
</dbReference>
<evidence type="ECO:0000313" key="1">
    <source>
        <dbReference type="EMBL" id="WEL39456.1"/>
    </source>
</evidence>
<name>A0ABY8CM15_ENCHE</name>
<protein>
    <recommendedName>
        <fullName evidence="3">UspA domain-containing protein</fullName>
    </recommendedName>
</protein>
<proteinExistence type="predicted"/>
<sequence>MKTIAIVMRSLNDEVPSLKAPAAGALLKSAKHIVIIFIERNKIFLFNEPHVMLESEKILSIEQKLHRKAVVAHLEKAAQTVKKVNPKAEISKLVISGDEKYKIRKCLECLEVQAVMFIAKHKKKKFYEYFVQSLEDYVFEIVKIPIIKVLTPEHCLQIP</sequence>
<dbReference type="EMBL" id="CP119070">
    <property type="protein sequence ID" value="WEL39456.1"/>
    <property type="molecule type" value="Genomic_DNA"/>
</dbReference>
<evidence type="ECO:0000313" key="2">
    <source>
        <dbReference type="Proteomes" id="UP001217963"/>
    </source>
</evidence>